<gene>
    <name evidence="1" type="ORF">DPMN_036366</name>
    <name evidence="2" type="ORF">DPMN_036391</name>
</gene>
<name>A0A9D4RLW0_DREPO</name>
<accession>A0A9D4RLW0</accession>
<protein>
    <submittedName>
        <fullName evidence="2">Uncharacterized protein</fullName>
    </submittedName>
</protein>
<evidence type="ECO:0000313" key="1">
    <source>
        <dbReference type="EMBL" id="KAH3873139.1"/>
    </source>
</evidence>
<dbReference type="EMBL" id="JAIWYP010000002">
    <property type="protein sequence ID" value="KAH3873139.1"/>
    <property type="molecule type" value="Genomic_DNA"/>
</dbReference>
<dbReference type="Proteomes" id="UP000828390">
    <property type="component" value="Unassembled WGS sequence"/>
</dbReference>
<dbReference type="AlphaFoldDB" id="A0A9D4RLW0"/>
<dbReference type="EMBL" id="JAIWYP010000002">
    <property type="protein sequence ID" value="KAH3873164.1"/>
    <property type="molecule type" value="Genomic_DNA"/>
</dbReference>
<reference evidence="2" key="2">
    <citation type="submission" date="2020-11" db="EMBL/GenBank/DDBJ databases">
        <authorList>
            <person name="McCartney M.A."/>
            <person name="Auch B."/>
            <person name="Kono T."/>
            <person name="Mallez S."/>
            <person name="Becker A."/>
            <person name="Gohl D.M."/>
            <person name="Silverstein K.A.T."/>
            <person name="Koren S."/>
            <person name="Bechman K.B."/>
            <person name="Herman A."/>
            <person name="Abrahante J.E."/>
            <person name="Garbe J."/>
        </authorList>
    </citation>
    <scope>NUCLEOTIDE SEQUENCE</scope>
    <source>
        <strain evidence="2">Duluth1</strain>
        <tissue evidence="2">Whole animal</tissue>
    </source>
</reference>
<keyword evidence="3" id="KW-1185">Reference proteome</keyword>
<evidence type="ECO:0000313" key="3">
    <source>
        <dbReference type="Proteomes" id="UP000828390"/>
    </source>
</evidence>
<comment type="caution">
    <text evidence="2">The sequence shown here is derived from an EMBL/GenBank/DDBJ whole genome shotgun (WGS) entry which is preliminary data.</text>
</comment>
<sequence length="79" mass="8699">MSRLTSLAFLIDGYAARQRSFEIINFLLLDGLRTKDDEPHLSEAAGTRDPPAIHLLSVRTWSASLSGLATRVCQELDLG</sequence>
<proteinExistence type="predicted"/>
<evidence type="ECO:0000313" key="2">
    <source>
        <dbReference type="EMBL" id="KAH3873164.1"/>
    </source>
</evidence>
<organism evidence="2 3">
    <name type="scientific">Dreissena polymorpha</name>
    <name type="common">Zebra mussel</name>
    <name type="synonym">Mytilus polymorpha</name>
    <dbReference type="NCBI Taxonomy" id="45954"/>
    <lineage>
        <taxon>Eukaryota</taxon>
        <taxon>Metazoa</taxon>
        <taxon>Spiralia</taxon>
        <taxon>Lophotrochozoa</taxon>
        <taxon>Mollusca</taxon>
        <taxon>Bivalvia</taxon>
        <taxon>Autobranchia</taxon>
        <taxon>Heteroconchia</taxon>
        <taxon>Euheterodonta</taxon>
        <taxon>Imparidentia</taxon>
        <taxon>Neoheterodontei</taxon>
        <taxon>Myida</taxon>
        <taxon>Dreissenoidea</taxon>
        <taxon>Dreissenidae</taxon>
        <taxon>Dreissena</taxon>
    </lineage>
</organism>
<reference evidence="2" key="1">
    <citation type="journal article" date="2019" name="bioRxiv">
        <title>The Genome of the Zebra Mussel, Dreissena polymorpha: A Resource for Invasive Species Research.</title>
        <authorList>
            <person name="McCartney M.A."/>
            <person name="Auch B."/>
            <person name="Kono T."/>
            <person name="Mallez S."/>
            <person name="Zhang Y."/>
            <person name="Obille A."/>
            <person name="Becker A."/>
            <person name="Abrahante J.E."/>
            <person name="Garbe J."/>
            <person name="Badalamenti J.P."/>
            <person name="Herman A."/>
            <person name="Mangelson H."/>
            <person name="Liachko I."/>
            <person name="Sullivan S."/>
            <person name="Sone E.D."/>
            <person name="Koren S."/>
            <person name="Silverstein K.A.T."/>
            <person name="Beckman K.B."/>
            <person name="Gohl D.M."/>
        </authorList>
    </citation>
    <scope>NUCLEOTIDE SEQUENCE</scope>
    <source>
        <strain evidence="2">Duluth1</strain>
        <tissue evidence="2">Whole animal</tissue>
    </source>
</reference>